<evidence type="ECO:0000313" key="2">
    <source>
        <dbReference type="Proteomes" id="UP000269721"/>
    </source>
</evidence>
<dbReference type="Proteomes" id="UP000269721">
    <property type="component" value="Unassembled WGS sequence"/>
</dbReference>
<accession>A0A4P9WN81</accession>
<keyword evidence="2" id="KW-1185">Reference proteome</keyword>
<proteinExistence type="predicted"/>
<sequence length="520" mass="56238">MCSCWGMVPSYFSAAGVAVMAPKEAWGRQTWRSGAWWKGLSKGTPMREKAVWDTGEGSFPHGGWGCDFVKEKGGGTLGLQAVLVCATRGGVLKRTRKAAHGSVSHPPIAVFTLFGSCKLKDRTSAAPRPATSETSSFNANCTQGAACHLVFSPEMGKKQTLAAGLSSQYNFGTSQHIKCPNPTCDGKAPNVKGIWGRIDYKTGEYSSDSDSDSDYGNKLDINNALPPMTGIQEPSVILSTPFGKDFAVYLGPCNLRSAAFIAPVVAFTKAMAYSAKLKSARKKSDACSQQTSEELQAQAQEALQKARPSFNLREARENVNKKVPTTHICTCERIQFGVGTHQNAAVAGVDKNSEILYVAAEDAGLEAISKAMAAGVQHLGVCIIQSAQDGYTVNIHKQTEPTMKYQGEAHSLLGSPEFVAVVYLTGELLRAIDADAAKMYEDGFNDLPKHMRAMWNSHCKQNERFLFVIVDMKLGYCAMLGVGEFEADVCLPDLGIKLKLEPRKRYPVPLDKSISPSQRP</sequence>
<organism evidence="1 2">
    <name type="scientific">Blyttiomyces helicus</name>
    <dbReference type="NCBI Taxonomy" id="388810"/>
    <lineage>
        <taxon>Eukaryota</taxon>
        <taxon>Fungi</taxon>
        <taxon>Fungi incertae sedis</taxon>
        <taxon>Chytridiomycota</taxon>
        <taxon>Chytridiomycota incertae sedis</taxon>
        <taxon>Chytridiomycetes</taxon>
        <taxon>Chytridiomycetes incertae sedis</taxon>
        <taxon>Blyttiomyces</taxon>
    </lineage>
</organism>
<evidence type="ECO:0000313" key="1">
    <source>
        <dbReference type="EMBL" id="RKO93715.1"/>
    </source>
</evidence>
<reference evidence="2" key="1">
    <citation type="journal article" date="2018" name="Nat. Microbiol.">
        <title>Leveraging single-cell genomics to expand the fungal tree of life.</title>
        <authorList>
            <person name="Ahrendt S.R."/>
            <person name="Quandt C.A."/>
            <person name="Ciobanu D."/>
            <person name="Clum A."/>
            <person name="Salamov A."/>
            <person name="Andreopoulos B."/>
            <person name="Cheng J.F."/>
            <person name="Woyke T."/>
            <person name="Pelin A."/>
            <person name="Henrissat B."/>
            <person name="Reynolds N.K."/>
            <person name="Benny G.L."/>
            <person name="Smith M.E."/>
            <person name="James T.Y."/>
            <person name="Grigoriev I.V."/>
        </authorList>
    </citation>
    <scope>NUCLEOTIDE SEQUENCE [LARGE SCALE GENOMIC DNA]</scope>
</reference>
<gene>
    <name evidence="1" type="ORF">BDK51DRAFT_25483</name>
</gene>
<dbReference type="EMBL" id="KZ994140">
    <property type="protein sequence ID" value="RKO93715.1"/>
    <property type="molecule type" value="Genomic_DNA"/>
</dbReference>
<name>A0A4P9WN81_9FUNG</name>
<dbReference type="AlphaFoldDB" id="A0A4P9WN81"/>
<protein>
    <submittedName>
        <fullName evidence="1">Uncharacterized protein</fullName>
    </submittedName>
</protein>